<dbReference type="EMBL" id="JBHMDO010000009">
    <property type="protein sequence ID" value="MFB9325134.1"/>
    <property type="molecule type" value="Genomic_DNA"/>
</dbReference>
<keyword evidence="3 6" id="KW-0812">Transmembrane</keyword>
<comment type="subcellular location">
    <subcellularLocation>
        <location evidence="6">Cell membrane</location>
        <topology evidence="6">Multi-pass membrane protein</topology>
    </subcellularLocation>
    <subcellularLocation>
        <location evidence="1">Membrane</location>
        <topology evidence="1">Multi-pass membrane protein</topology>
    </subcellularLocation>
</comment>
<feature type="transmembrane region" description="Helical" evidence="6">
    <location>
        <begin position="239"/>
        <end position="257"/>
    </location>
</feature>
<dbReference type="Pfam" id="PF01925">
    <property type="entry name" value="TauE"/>
    <property type="match status" value="1"/>
</dbReference>
<name>A0ABV5KIU8_9BACL</name>
<feature type="transmembrane region" description="Helical" evidence="6">
    <location>
        <begin position="209"/>
        <end position="227"/>
    </location>
</feature>
<evidence type="ECO:0000256" key="4">
    <source>
        <dbReference type="ARBA" id="ARBA00022989"/>
    </source>
</evidence>
<evidence type="ECO:0000313" key="8">
    <source>
        <dbReference type="Proteomes" id="UP001589747"/>
    </source>
</evidence>
<keyword evidence="5 6" id="KW-0472">Membrane</keyword>
<accession>A0ABV5KIU8</accession>
<feature type="transmembrane region" description="Helical" evidence="6">
    <location>
        <begin position="109"/>
        <end position="127"/>
    </location>
</feature>
<comment type="caution">
    <text evidence="7">The sequence shown here is derived from an EMBL/GenBank/DDBJ whole genome shotgun (WGS) entry which is preliminary data.</text>
</comment>
<keyword evidence="4 6" id="KW-1133">Transmembrane helix</keyword>
<keyword evidence="6" id="KW-1003">Cell membrane</keyword>
<feature type="transmembrane region" description="Helical" evidence="6">
    <location>
        <begin position="7"/>
        <end position="34"/>
    </location>
</feature>
<dbReference type="Proteomes" id="UP001589747">
    <property type="component" value="Unassembled WGS sequence"/>
</dbReference>
<feature type="transmembrane region" description="Helical" evidence="6">
    <location>
        <begin position="83"/>
        <end position="103"/>
    </location>
</feature>
<proteinExistence type="inferred from homology"/>
<organism evidence="7 8">
    <name type="scientific">Paenibacillus aurantiacus</name>
    <dbReference type="NCBI Taxonomy" id="1936118"/>
    <lineage>
        <taxon>Bacteria</taxon>
        <taxon>Bacillati</taxon>
        <taxon>Bacillota</taxon>
        <taxon>Bacilli</taxon>
        <taxon>Bacillales</taxon>
        <taxon>Paenibacillaceae</taxon>
        <taxon>Paenibacillus</taxon>
    </lineage>
</organism>
<dbReference type="InterPro" id="IPR002781">
    <property type="entry name" value="TM_pro_TauE-like"/>
</dbReference>
<protein>
    <recommendedName>
        <fullName evidence="6">Probable membrane transporter protein</fullName>
    </recommendedName>
</protein>
<evidence type="ECO:0000256" key="5">
    <source>
        <dbReference type="ARBA" id="ARBA00023136"/>
    </source>
</evidence>
<evidence type="ECO:0000256" key="6">
    <source>
        <dbReference type="RuleBase" id="RU363041"/>
    </source>
</evidence>
<feature type="transmembrane region" description="Helical" evidence="6">
    <location>
        <begin position="148"/>
        <end position="177"/>
    </location>
</feature>
<dbReference type="PANTHER" id="PTHR43701">
    <property type="entry name" value="MEMBRANE TRANSPORTER PROTEIN MJ0441-RELATED"/>
    <property type="match status" value="1"/>
</dbReference>
<evidence type="ECO:0000313" key="7">
    <source>
        <dbReference type="EMBL" id="MFB9325134.1"/>
    </source>
</evidence>
<keyword evidence="8" id="KW-1185">Reference proteome</keyword>
<evidence type="ECO:0000256" key="1">
    <source>
        <dbReference type="ARBA" id="ARBA00004141"/>
    </source>
</evidence>
<dbReference type="RefSeq" id="WP_377490385.1">
    <property type="nucleotide sequence ID" value="NZ_JBHMDO010000009.1"/>
</dbReference>
<reference evidence="7 8" key="1">
    <citation type="submission" date="2024-09" db="EMBL/GenBank/DDBJ databases">
        <authorList>
            <person name="Sun Q."/>
            <person name="Mori K."/>
        </authorList>
    </citation>
    <scope>NUCLEOTIDE SEQUENCE [LARGE SCALE GENOMIC DNA]</scope>
    <source>
        <strain evidence="7 8">TISTR 2452</strain>
    </source>
</reference>
<evidence type="ECO:0000256" key="2">
    <source>
        <dbReference type="ARBA" id="ARBA00009142"/>
    </source>
</evidence>
<gene>
    <name evidence="7" type="ORF">ACFFSY_04285</name>
</gene>
<sequence length="263" mass="27212">MDVDVGWLLALFAIGWTGAFIAGLVGIGGSIVNYPLLLVVPPALGFTAFSAHEVAAIGAVQVLFATLSGTLSYRKSGLIHRRLVLYMGVPIALGGLAGSYGSAFLPESGIHVSYALLALVAAVMMWMPKRKIDGPETGQPEFQTGIAAGSAIVVGLMSGIVGAGGAFITLPIMLMLLRIPTRTAIASSLAITFLSSIGSAVGKALGGHMLLIPSAVMVVASLAGSPIGAMVGRRMRADLLRWLLSALIALTAVKIWFDILMQR</sequence>
<feature type="transmembrane region" description="Helical" evidence="6">
    <location>
        <begin position="54"/>
        <end position="71"/>
    </location>
</feature>
<dbReference type="InterPro" id="IPR051598">
    <property type="entry name" value="TSUP/Inactive_protease-like"/>
</dbReference>
<evidence type="ECO:0000256" key="3">
    <source>
        <dbReference type="ARBA" id="ARBA00022692"/>
    </source>
</evidence>
<dbReference type="PANTHER" id="PTHR43701:SF13">
    <property type="entry name" value="MEMBRANE TRANSPORTER PROTEIN YRKJ-RELATED"/>
    <property type="match status" value="1"/>
</dbReference>
<comment type="similarity">
    <text evidence="2 6">Belongs to the 4-toluene sulfonate uptake permease (TSUP) (TC 2.A.102) family.</text>
</comment>